<sequence>MRIKVKKERLESLDVFRGLAIVCMIMVDAVPDFEQAPPLMLHTQWQGISFADMAFPGFVFAMGAAAAIWLQKHEQEWWPEMLGKVMKRAGILFLLGILYNVMPMLFQHIFLPGSVTVSLWSDLWGQGRLFGVLQRLAMVYALGIVLGRILHTKIDLLMASLFLLLVSSVGFHCFSPDAPFAQADNISSAVDQVVPGAAHCYMGAAFDPEGLYGTIACTASMLLGMLAGRLLLEGTPESFLQLLSYGLVLAGGGVVWNQFDIVSKPLWTAPYVLFTSSAFMLLALLLQGLFSLMPRVASFFFHPFRVFGMNPILLYMLTGAALTLLWLLPSPEAALFPQLWGLTTKGIGGIPFSIFLFTVLWCACWWGLAEYLYRRRIFIKI</sequence>
<feature type="transmembrane region" description="Helical" evidence="1">
    <location>
        <begin position="50"/>
        <end position="70"/>
    </location>
</feature>
<keyword evidence="1" id="KW-0472">Membrane</keyword>
<evidence type="ECO:0000259" key="2">
    <source>
        <dbReference type="Pfam" id="PF07786"/>
    </source>
</evidence>
<keyword evidence="4" id="KW-1185">Reference proteome</keyword>
<reference evidence="3 4" key="1">
    <citation type="submission" date="2019-08" db="EMBL/GenBank/DDBJ databases">
        <title>Selenomonas sp. mPRGC5 and Selenomonas sp. mPRGC8 isolated from ruminal fluid of dairy goat (Capra hircus).</title>
        <authorList>
            <person name="Poothong S."/>
            <person name="Nuengjamnong C."/>
            <person name="Tanasupawat S."/>
        </authorList>
    </citation>
    <scope>NUCLEOTIDE SEQUENCE [LARGE SCALE GENOMIC DNA]</scope>
    <source>
        <strain evidence="4">mPRGC5</strain>
    </source>
</reference>
<dbReference type="InterPro" id="IPR012429">
    <property type="entry name" value="HGSNAT_cat"/>
</dbReference>
<feature type="transmembrane region" description="Helical" evidence="1">
    <location>
        <begin position="349"/>
        <end position="373"/>
    </location>
</feature>
<protein>
    <submittedName>
        <fullName evidence="3">DUF1624 domain-containing protein</fullName>
    </submittedName>
</protein>
<feature type="transmembrane region" description="Helical" evidence="1">
    <location>
        <begin position="156"/>
        <end position="174"/>
    </location>
</feature>
<feature type="transmembrane region" description="Helical" evidence="1">
    <location>
        <begin position="312"/>
        <end position="329"/>
    </location>
</feature>
<organism evidence="3 4">
    <name type="scientific">Selenomonas ruminis</name>
    <dbReference type="NCBI Taxonomy" id="2593411"/>
    <lineage>
        <taxon>Bacteria</taxon>
        <taxon>Bacillati</taxon>
        <taxon>Bacillota</taxon>
        <taxon>Negativicutes</taxon>
        <taxon>Selenomonadales</taxon>
        <taxon>Selenomonadaceae</taxon>
        <taxon>Selenomonas</taxon>
    </lineage>
</organism>
<feature type="transmembrane region" description="Helical" evidence="1">
    <location>
        <begin position="211"/>
        <end position="232"/>
    </location>
</feature>
<dbReference type="Proteomes" id="UP000323646">
    <property type="component" value="Unassembled WGS sequence"/>
</dbReference>
<feature type="domain" description="Heparan-alpha-glucosaminide N-acetyltransferase catalytic" evidence="2">
    <location>
        <begin position="9"/>
        <end position="164"/>
    </location>
</feature>
<feature type="transmembrane region" description="Helical" evidence="1">
    <location>
        <begin position="239"/>
        <end position="259"/>
    </location>
</feature>
<dbReference type="AlphaFoldDB" id="A0A5D6W7Y7"/>
<keyword evidence="1" id="KW-1133">Transmembrane helix</keyword>
<evidence type="ECO:0000313" key="4">
    <source>
        <dbReference type="Proteomes" id="UP000323646"/>
    </source>
</evidence>
<proteinExistence type="predicted"/>
<gene>
    <name evidence="3" type="ORF">FZ040_04450</name>
</gene>
<dbReference type="EMBL" id="VTOY01000002">
    <property type="protein sequence ID" value="TYZ23976.1"/>
    <property type="molecule type" value="Genomic_DNA"/>
</dbReference>
<dbReference type="OrthoDB" id="9788724at2"/>
<dbReference type="PANTHER" id="PTHR31061:SF24">
    <property type="entry name" value="LD22376P"/>
    <property type="match status" value="1"/>
</dbReference>
<feature type="transmembrane region" description="Helical" evidence="1">
    <location>
        <begin position="271"/>
        <end position="292"/>
    </location>
</feature>
<dbReference type="RefSeq" id="WP_149170898.1">
    <property type="nucleotide sequence ID" value="NZ_VTOY01000002.1"/>
</dbReference>
<accession>A0A5D6W7Y7</accession>
<feature type="transmembrane region" description="Helical" evidence="1">
    <location>
        <begin position="130"/>
        <end position="149"/>
    </location>
</feature>
<evidence type="ECO:0000256" key="1">
    <source>
        <dbReference type="SAM" id="Phobius"/>
    </source>
</evidence>
<feature type="transmembrane region" description="Helical" evidence="1">
    <location>
        <begin position="91"/>
        <end position="110"/>
    </location>
</feature>
<feature type="transmembrane region" description="Helical" evidence="1">
    <location>
        <begin position="12"/>
        <end position="30"/>
    </location>
</feature>
<comment type="caution">
    <text evidence="3">The sequence shown here is derived from an EMBL/GenBank/DDBJ whole genome shotgun (WGS) entry which is preliminary data.</text>
</comment>
<dbReference type="Pfam" id="PF07786">
    <property type="entry name" value="HGSNAT_cat"/>
    <property type="match status" value="1"/>
</dbReference>
<keyword evidence="1" id="KW-0812">Transmembrane</keyword>
<evidence type="ECO:0000313" key="3">
    <source>
        <dbReference type="EMBL" id="TYZ23976.1"/>
    </source>
</evidence>
<name>A0A5D6W7Y7_9FIRM</name>
<dbReference type="PANTHER" id="PTHR31061">
    <property type="entry name" value="LD22376P"/>
    <property type="match status" value="1"/>
</dbReference>